<dbReference type="Proteomes" id="UP000077177">
    <property type="component" value="Chromosome"/>
</dbReference>
<reference evidence="1 2" key="2">
    <citation type="journal article" date="2016" name="Int. J. Syst. Evol. Microbiol.">
        <title>Flavisolibacter tropicus sp. nov., isolated from tropical soil.</title>
        <authorList>
            <person name="Lee J.J."/>
            <person name="Kang M.S."/>
            <person name="Kim G.S."/>
            <person name="Lee C.S."/>
            <person name="Lim S."/>
            <person name="Lee J."/>
            <person name="Roh S.H."/>
            <person name="Kang H."/>
            <person name="Ha J.M."/>
            <person name="Bae S."/>
            <person name="Jung H.Y."/>
            <person name="Kim M.K."/>
        </authorList>
    </citation>
    <scope>NUCLEOTIDE SEQUENCE [LARGE SCALE GENOMIC DNA]</scope>
    <source>
        <strain evidence="1 2">LCS9</strain>
    </source>
</reference>
<dbReference type="EMBL" id="CP011390">
    <property type="protein sequence ID" value="ANE50466.1"/>
    <property type="molecule type" value="Genomic_DNA"/>
</dbReference>
<sequence>MYMYYMAIVLPEELNKEVLSYKQYMLDKYNCKVGLKSPAHLTIIPPYWMQREKEQSLLNQLDEICLRVERFPIATKNFSAFKPRTIFIDVDVDEKLKHFKKRVDHFFLDHQDYGAKVDTRPFHPHITIATRDLYKKSFAEAWAYFESKEFATAFTGTGLSTLRHNGRSWDILHLSRFQNAD</sequence>
<dbReference type="PANTHER" id="PTHR40037">
    <property type="entry name" value="PHOSPHOESTERASE YJCG-RELATED"/>
    <property type="match status" value="1"/>
</dbReference>
<evidence type="ECO:0000313" key="1">
    <source>
        <dbReference type="EMBL" id="ANE50466.1"/>
    </source>
</evidence>
<dbReference type="InterPro" id="IPR050580">
    <property type="entry name" value="2H_phosphoesterase_YjcG-like"/>
</dbReference>
<gene>
    <name evidence="1" type="ORF">SY85_08135</name>
</gene>
<dbReference type="KEGG" id="fla:SY85_08135"/>
<dbReference type="Pfam" id="PF13563">
    <property type="entry name" value="2_5_RNA_ligase2"/>
    <property type="match status" value="1"/>
</dbReference>
<accession>A0A172TU06</accession>
<name>A0A172TU06_9BACT</name>
<evidence type="ECO:0000313" key="2">
    <source>
        <dbReference type="Proteomes" id="UP000077177"/>
    </source>
</evidence>
<reference evidence="2" key="1">
    <citation type="submission" date="2015-01" db="EMBL/GenBank/DDBJ databases">
        <title>Flavisolibacter sp./LCS9/ whole genome sequencing.</title>
        <authorList>
            <person name="Kim M.K."/>
            <person name="Srinivasan S."/>
            <person name="Lee J.-J."/>
        </authorList>
    </citation>
    <scope>NUCLEOTIDE SEQUENCE [LARGE SCALE GENOMIC DNA]</scope>
    <source>
        <strain evidence="2">LCS9</strain>
    </source>
</reference>
<organism evidence="1 2">
    <name type="scientific">Flavisolibacter tropicus</name>
    <dbReference type="NCBI Taxonomy" id="1492898"/>
    <lineage>
        <taxon>Bacteria</taxon>
        <taxon>Pseudomonadati</taxon>
        <taxon>Bacteroidota</taxon>
        <taxon>Chitinophagia</taxon>
        <taxon>Chitinophagales</taxon>
        <taxon>Chitinophagaceae</taxon>
        <taxon>Flavisolibacter</taxon>
    </lineage>
</organism>
<dbReference type="InterPro" id="IPR009097">
    <property type="entry name" value="Cyclic_Pdiesterase"/>
</dbReference>
<dbReference type="AlphaFoldDB" id="A0A172TU06"/>
<dbReference type="STRING" id="1492898.SY85_08135"/>
<dbReference type="Gene3D" id="3.90.1140.10">
    <property type="entry name" value="Cyclic phosphodiesterase"/>
    <property type="match status" value="1"/>
</dbReference>
<dbReference type="SUPFAM" id="SSF55144">
    <property type="entry name" value="LigT-like"/>
    <property type="match status" value="1"/>
</dbReference>
<protein>
    <recommendedName>
        <fullName evidence="3">2'-5' RNA ligase</fullName>
    </recommendedName>
</protein>
<dbReference type="PANTHER" id="PTHR40037:SF1">
    <property type="entry name" value="PHOSPHOESTERASE SAOUHSC_00951-RELATED"/>
    <property type="match status" value="1"/>
</dbReference>
<evidence type="ECO:0008006" key="3">
    <source>
        <dbReference type="Google" id="ProtNLM"/>
    </source>
</evidence>
<keyword evidence="2" id="KW-1185">Reference proteome</keyword>
<proteinExistence type="predicted"/>